<name>A0A511MXV9_DEIC1</name>
<comment type="caution">
    <text evidence="2">The sequence shown here is derived from an EMBL/GenBank/DDBJ whole genome shotgun (WGS) entry which is preliminary data.</text>
</comment>
<evidence type="ECO:0000313" key="2">
    <source>
        <dbReference type="EMBL" id="GEM45422.1"/>
    </source>
</evidence>
<dbReference type="SUPFAM" id="SSF56091">
    <property type="entry name" value="DNA ligase/mRNA capping enzyme, catalytic domain"/>
    <property type="match status" value="1"/>
</dbReference>
<proteinExistence type="predicted"/>
<dbReference type="InterPro" id="IPR052732">
    <property type="entry name" value="Cell-binding_unc_protein"/>
</dbReference>
<dbReference type="GO" id="GO:0016874">
    <property type="term" value="F:ligase activity"/>
    <property type="evidence" value="ECO:0007669"/>
    <property type="project" value="UniProtKB-KW"/>
</dbReference>
<dbReference type="PANTHER" id="PTHR43883">
    <property type="entry name" value="SLR0207 PROTEIN"/>
    <property type="match status" value="1"/>
</dbReference>
<dbReference type="Proteomes" id="UP000321306">
    <property type="component" value="Unassembled WGS sequence"/>
</dbReference>
<dbReference type="AlphaFoldDB" id="A0A511MXV9"/>
<keyword evidence="2" id="KW-0436">Ligase</keyword>
<evidence type="ECO:0000313" key="3">
    <source>
        <dbReference type="Proteomes" id="UP000321306"/>
    </source>
</evidence>
<protein>
    <submittedName>
        <fullName evidence="2">2'-5' RNA ligase</fullName>
    </submittedName>
</protein>
<gene>
    <name evidence="2" type="ORF">DC3_10570</name>
</gene>
<evidence type="ECO:0000259" key="1">
    <source>
        <dbReference type="Pfam" id="PF09414"/>
    </source>
</evidence>
<dbReference type="Pfam" id="PF09414">
    <property type="entry name" value="RNA_ligase"/>
    <property type="match status" value="1"/>
</dbReference>
<dbReference type="PANTHER" id="PTHR43883:SF1">
    <property type="entry name" value="GLUCONOKINASE"/>
    <property type="match status" value="1"/>
</dbReference>
<organism evidence="2 3">
    <name type="scientific">Deinococcus cellulosilyticus (strain DSM 18568 / NBRC 106333 / KACC 11606 / 5516J-15)</name>
    <dbReference type="NCBI Taxonomy" id="1223518"/>
    <lineage>
        <taxon>Bacteria</taxon>
        <taxon>Thermotogati</taxon>
        <taxon>Deinococcota</taxon>
        <taxon>Deinococci</taxon>
        <taxon>Deinococcales</taxon>
        <taxon>Deinococcaceae</taxon>
        <taxon>Deinococcus</taxon>
    </lineage>
</organism>
<reference evidence="2 3" key="1">
    <citation type="submission" date="2019-07" db="EMBL/GenBank/DDBJ databases">
        <title>Whole genome shotgun sequence of Deinococcus cellulosilyticus NBRC 106333.</title>
        <authorList>
            <person name="Hosoyama A."/>
            <person name="Uohara A."/>
            <person name="Ohji S."/>
            <person name="Ichikawa N."/>
        </authorList>
    </citation>
    <scope>NUCLEOTIDE SEQUENCE [LARGE SCALE GENOMIC DNA]</scope>
    <source>
        <strain evidence="2 3">NBRC 106333</strain>
    </source>
</reference>
<accession>A0A511MXV9</accession>
<dbReference type="RefSeq" id="WP_146882879.1">
    <property type="nucleotide sequence ID" value="NZ_BJXB01000003.1"/>
</dbReference>
<feature type="domain" description="RNA ligase" evidence="1">
    <location>
        <begin position="35"/>
        <end position="184"/>
    </location>
</feature>
<sequence>MHYTKYPRTPHLPWSQKADADDVILPDTRIWEGMEVVITEKLDGENTSLYRDYLHARSVDNRYHPSRDWIKRYHGQIRHLIPEGYRICGENMYAQHSIVYHDLESYFYVFSVWDEKNCALGWDETLEWAAEIGAPTPRELYRGLWDEQKVQNIEIDTTTTEGYVVRPARSFPYSDFGSLVGKWVRANHVQTSEHWMHQAVIPNGLRKT</sequence>
<dbReference type="OrthoDB" id="255834at2"/>
<dbReference type="Gene3D" id="3.30.470.30">
    <property type="entry name" value="DNA ligase/mRNA capping enzyme"/>
    <property type="match status" value="1"/>
</dbReference>
<keyword evidence="3" id="KW-1185">Reference proteome</keyword>
<dbReference type="EMBL" id="BJXB01000003">
    <property type="protein sequence ID" value="GEM45422.1"/>
    <property type="molecule type" value="Genomic_DNA"/>
</dbReference>
<dbReference type="InterPro" id="IPR021122">
    <property type="entry name" value="RNA_ligase_dom_REL/Rnl2"/>
</dbReference>